<evidence type="ECO:0000256" key="2">
    <source>
        <dbReference type="ARBA" id="ARBA00004429"/>
    </source>
</evidence>
<keyword evidence="8 15" id="KW-0812">Transmembrane</keyword>
<dbReference type="PROSITE" id="PS50885">
    <property type="entry name" value="HAMP"/>
    <property type="match status" value="1"/>
</dbReference>
<evidence type="ECO:0000256" key="3">
    <source>
        <dbReference type="ARBA" id="ARBA00012438"/>
    </source>
</evidence>
<dbReference type="SMART" id="SM00388">
    <property type="entry name" value="HisKA"/>
    <property type="match status" value="1"/>
</dbReference>
<dbReference type="EC" id="2.7.13.3" evidence="3"/>
<dbReference type="InterPro" id="IPR003660">
    <property type="entry name" value="HAMP_dom"/>
</dbReference>
<dbReference type="InterPro" id="IPR004358">
    <property type="entry name" value="Sig_transdc_His_kin-like_C"/>
</dbReference>
<comment type="subcellular location">
    <subcellularLocation>
        <location evidence="2">Cell inner membrane</location>
        <topology evidence="2">Multi-pass membrane protein</topology>
    </subcellularLocation>
</comment>
<evidence type="ECO:0000256" key="11">
    <source>
        <dbReference type="ARBA" id="ARBA00022840"/>
    </source>
</evidence>
<dbReference type="SUPFAM" id="SSF47384">
    <property type="entry name" value="Homodimeric domain of signal transducing histidine kinase"/>
    <property type="match status" value="1"/>
</dbReference>
<dbReference type="Pfam" id="PF00512">
    <property type="entry name" value="HisKA"/>
    <property type="match status" value="1"/>
</dbReference>
<evidence type="ECO:0000256" key="5">
    <source>
        <dbReference type="ARBA" id="ARBA00022519"/>
    </source>
</evidence>
<dbReference type="RefSeq" id="WP_087482956.1">
    <property type="nucleotide sequence ID" value="NZ_AP024884.1"/>
</dbReference>
<accession>A0A1Y6IZ71</accession>
<dbReference type="InterPro" id="IPR036890">
    <property type="entry name" value="HATPase_C_sf"/>
</dbReference>
<feature type="transmembrane region" description="Helical" evidence="15">
    <location>
        <begin position="189"/>
        <end position="208"/>
    </location>
</feature>
<keyword evidence="7 19" id="KW-0808">Transferase</keyword>
<sequence>MIQWYQRQKLIHQIGWIIFIGFCVSGLLSLYLLSSEKSKNLSYLSTSGAIQRVISVVDILSQTPPELHSSILRASSSSDLSLAIATSPRIESTAQNQELNRLRRQMASAGIQEVNLSLIQQPRSILIMSGNNMDNMHNAMMSGRMQRNQPNHHRGYLATIDGSVRLQNGSWLNFSSGVQKEIIHWSSSVLLSLTLVMLGTILISLLIVRRALKPIRDLGTAAETFAQKKQVTPVNTDGPQDLYPTIKAFNEMQSELANYLEERTKLLAAISHDLRTPLTSLRLRLEFIEDSEDKHQMLRTLSVMEKMLQSTLSFAKNDTYREARQPTDIHSLMQTIVDEYMEKNTNIIYQAPANMIENVPPLGLRRMTENLINNSVQYGGESVTITLSVKTDQQYLTVSVIDTGIGIDATRLTDVLKPFTRLNSARDTDSSNVGLGLSITQSLAKAYGGDLTLTSNKPHGLIATFTIALH</sequence>
<dbReference type="SUPFAM" id="SSF55874">
    <property type="entry name" value="ATPase domain of HSP90 chaperone/DNA topoisomerase II/histidine kinase"/>
    <property type="match status" value="1"/>
</dbReference>
<dbReference type="Gene3D" id="3.30.565.10">
    <property type="entry name" value="Histidine kinase-like ATPase, C-terminal domain"/>
    <property type="match status" value="1"/>
</dbReference>
<dbReference type="OrthoDB" id="9804645at2"/>
<keyword evidence="10 19" id="KW-0418">Kinase</keyword>
<dbReference type="GO" id="GO:0005886">
    <property type="term" value="C:plasma membrane"/>
    <property type="evidence" value="ECO:0007669"/>
    <property type="project" value="UniProtKB-SubCell"/>
</dbReference>
<dbReference type="InterPro" id="IPR003594">
    <property type="entry name" value="HATPase_dom"/>
</dbReference>
<dbReference type="Proteomes" id="UP001283366">
    <property type="component" value="Unassembled WGS sequence"/>
</dbReference>
<keyword evidence="4" id="KW-1003">Cell membrane</keyword>
<feature type="domain" description="Histidine kinase" evidence="16">
    <location>
        <begin position="269"/>
        <end position="470"/>
    </location>
</feature>
<dbReference type="GO" id="GO:0005524">
    <property type="term" value="F:ATP binding"/>
    <property type="evidence" value="ECO:0007669"/>
    <property type="project" value="UniProtKB-KW"/>
</dbReference>
<gene>
    <name evidence="19" type="primary">yycG</name>
    <name evidence="18" type="ORF">SBX37_19850</name>
    <name evidence="19" type="ORF">VIM7927_04319</name>
</gene>
<keyword evidence="11" id="KW-0067">ATP-binding</keyword>
<evidence type="ECO:0000256" key="6">
    <source>
        <dbReference type="ARBA" id="ARBA00022553"/>
    </source>
</evidence>
<keyword evidence="21" id="KW-1185">Reference proteome</keyword>
<evidence type="ECO:0000256" key="13">
    <source>
        <dbReference type="ARBA" id="ARBA00023012"/>
    </source>
</evidence>
<dbReference type="PRINTS" id="PR00344">
    <property type="entry name" value="BCTRLSENSOR"/>
</dbReference>
<feature type="domain" description="HAMP" evidence="17">
    <location>
        <begin position="209"/>
        <end position="261"/>
    </location>
</feature>
<proteinExistence type="predicted"/>
<evidence type="ECO:0000256" key="10">
    <source>
        <dbReference type="ARBA" id="ARBA00022777"/>
    </source>
</evidence>
<evidence type="ECO:0000256" key="8">
    <source>
        <dbReference type="ARBA" id="ARBA00022692"/>
    </source>
</evidence>
<reference evidence="19 20" key="1">
    <citation type="submission" date="2017-05" db="EMBL/GenBank/DDBJ databases">
        <authorList>
            <person name="Song R."/>
            <person name="Chenine A.L."/>
            <person name="Ruprecht R.M."/>
        </authorList>
    </citation>
    <scope>NUCLEOTIDE SEQUENCE [LARGE SCALE GENOMIC DNA]</scope>
    <source>
        <strain evidence="19 20">CECT 7927</strain>
    </source>
</reference>
<evidence type="ECO:0000259" key="17">
    <source>
        <dbReference type="PROSITE" id="PS50885"/>
    </source>
</evidence>
<keyword evidence="13" id="KW-0902">Two-component regulatory system</keyword>
<evidence type="ECO:0000313" key="18">
    <source>
        <dbReference type="EMBL" id="MDW6005121.1"/>
    </source>
</evidence>
<dbReference type="PANTHER" id="PTHR44936">
    <property type="entry name" value="SENSOR PROTEIN CREC"/>
    <property type="match status" value="1"/>
</dbReference>
<dbReference type="PANTHER" id="PTHR44936:SF5">
    <property type="entry name" value="SENSOR HISTIDINE KINASE ENVZ"/>
    <property type="match status" value="1"/>
</dbReference>
<dbReference type="SMART" id="SM00387">
    <property type="entry name" value="HATPase_c"/>
    <property type="match status" value="1"/>
</dbReference>
<reference evidence="18 21" key="2">
    <citation type="submission" date="2023-11" db="EMBL/GenBank/DDBJ databases">
        <title>Plant-associative lifestyle of Vibrio porteresiae and its evolutionary dynamics.</title>
        <authorList>
            <person name="Rameshkumar N."/>
            <person name="Kirti K."/>
        </authorList>
    </citation>
    <scope>NUCLEOTIDE SEQUENCE [LARGE SCALE GENOMIC DNA]</scope>
    <source>
        <strain evidence="18 21">MSSRF38</strain>
    </source>
</reference>
<keyword evidence="5" id="KW-0997">Cell inner membrane</keyword>
<keyword evidence="12 15" id="KW-1133">Transmembrane helix</keyword>
<dbReference type="Pfam" id="PF02518">
    <property type="entry name" value="HATPase_c"/>
    <property type="match status" value="1"/>
</dbReference>
<evidence type="ECO:0000256" key="9">
    <source>
        <dbReference type="ARBA" id="ARBA00022741"/>
    </source>
</evidence>
<dbReference type="CDD" id="cd00082">
    <property type="entry name" value="HisKA"/>
    <property type="match status" value="1"/>
</dbReference>
<dbReference type="Proteomes" id="UP000196125">
    <property type="component" value="Unassembled WGS sequence"/>
</dbReference>
<dbReference type="InterPro" id="IPR036097">
    <property type="entry name" value="HisK_dim/P_sf"/>
</dbReference>
<keyword evidence="9" id="KW-0547">Nucleotide-binding</keyword>
<feature type="transmembrane region" description="Helical" evidence="15">
    <location>
        <begin position="14"/>
        <end position="33"/>
    </location>
</feature>
<evidence type="ECO:0000313" key="19">
    <source>
        <dbReference type="EMBL" id="SMS02957.1"/>
    </source>
</evidence>
<name>A0A1Y6IZ71_9VIBR</name>
<evidence type="ECO:0000256" key="4">
    <source>
        <dbReference type="ARBA" id="ARBA00022475"/>
    </source>
</evidence>
<organism evidence="19 20">
    <name type="scientific">Vibrio mangrovi</name>
    <dbReference type="NCBI Taxonomy" id="474394"/>
    <lineage>
        <taxon>Bacteria</taxon>
        <taxon>Pseudomonadati</taxon>
        <taxon>Pseudomonadota</taxon>
        <taxon>Gammaproteobacteria</taxon>
        <taxon>Vibrionales</taxon>
        <taxon>Vibrionaceae</taxon>
        <taxon>Vibrio</taxon>
    </lineage>
</organism>
<dbReference type="PROSITE" id="PS50109">
    <property type="entry name" value="HIS_KIN"/>
    <property type="match status" value="1"/>
</dbReference>
<dbReference type="Gene3D" id="1.10.287.130">
    <property type="match status" value="1"/>
</dbReference>
<evidence type="ECO:0000313" key="21">
    <source>
        <dbReference type="Proteomes" id="UP001283366"/>
    </source>
</evidence>
<evidence type="ECO:0000259" key="16">
    <source>
        <dbReference type="PROSITE" id="PS50109"/>
    </source>
</evidence>
<evidence type="ECO:0000256" key="14">
    <source>
        <dbReference type="ARBA" id="ARBA00023136"/>
    </source>
</evidence>
<dbReference type="InterPro" id="IPR050980">
    <property type="entry name" value="2C_sensor_his_kinase"/>
</dbReference>
<dbReference type="AlphaFoldDB" id="A0A1Y6IZ71"/>
<evidence type="ECO:0000256" key="7">
    <source>
        <dbReference type="ARBA" id="ARBA00022679"/>
    </source>
</evidence>
<protein>
    <recommendedName>
        <fullName evidence="3">histidine kinase</fullName>
        <ecNumber evidence="3">2.7.13.3</ecNumber>
    </recommendedName>
</protein>
<dbReference type="InterPro" id="IPR005467">
    <property type="entry name" value="His_kinase_dom"/>
</dbReference>
<dbReference type="EMBL" id="JAWRCO010000002">
    <property type="protein sequence ID" value="MDW6005121.1"/>
    <property type="molecule type" value="Genomic_DNA"/>
</dbReference>
<dbReference type="GO" id="GO:0000155">
    <property type="term" value="F:phosphorelay sensor kinase activity"/>
    <property type="evidence" value="ECO:0007669"/>
    <property type="project" value="InterPro"/>
</dbReference>
<evidence type="ECO:0000256" key="12">
    <source>
        <dbReference type="ARBA" id="ARBA00022989"/>
    </source>
</evidence>
<dbReference type="InterPro" id="IPR003661">
    <property type="entry name" value="HisK_dim/P_dom"/>
</dbReference>
<keyword evidence="6" id="KW-0597">Phosphoprotein</keyword>
<evidence type="ECO:0000256" key="1">
    <source>
        <dbReference type="ARBA" id="ARBA00000085"/>
    </source>
</evidence>
<dbReference type="EMBL" id="FXXI01000015">
    <property type="protein sequence ID" value="SMS02957.1"/>
    <property type="molecule type" value="Genomic_DNA"/>
</dbReference>
<evidence type="ECO:0000256" key="15">
    <source>
        <dbReference type="SAM" id="Phobius"/>
    </source>
</evidence>
<evidence type="ECO:0000313" key="20">
    <source>
        <dbReference type="Proteomes" id="UP000196125"/>
    </source>
</evidence>
<dbReference type="SMART" id="SM00304">
    <property type="entry name" value="HAMP"/>
    <property type="match status" value="1"/>
</dbReference>
<keyword evidence="14 15" id="KW-0472">Membrane</keyword>
<comment type="catalytic activity">
    <reaction evidence="1">
        <text>ATP + protein L-histidine = ADP + protein N-phospho-L-histidine.</text>
        <dbReference type="EC" id="2.7.13.3"/>
    </reaction>
</comment>